<name>A0A443Q826_9ACAR</name>
<dbReference type="STRING" id="299467.A0A443Q826"/>
<keyword evidence="1" id="KW-1015">Disulfide bond</keyword>
<dbReference type="SMART" id="SM00060">
    <property type="entry name" value="FN3"/>
    <property type="match status" value="1"/>
</dbReference>
<dbReference type="Proteomes" id="UP000288716">
    <property type="component" value="Unassembled WGS sequence"/>
</dbReference>
<dbReference type="Gene3D" id="2.60.40.10">
    <property type="entry name" value="Immunoglobulins"/>
    <property type="match status" value="1"/>
</dbReference>
<dbReference type="GO" id="GO:0098609">
    <property type="term" value="P:cell-cell adhesion"/>
    <property type="evidence" value="ECO:0007669"/>
    <property type="project" value="TreeGrafter"/>
</dbReference>
<evidence type="ECO:0000313" key="3">
    <source>
        <dbReference type="EMBL" id="RWR99185.1"/>
    </source>
</evidence>
<feature type="domain" description="Fibronectin type-III" evidence="2">
    <location>
        <begin position="14"/>
        <end position="109"/>
    </location>
</feature>
<dbReference type="Pfam" id="PF00041">
    <property type="entry name" value="fn3"/>
    <property type="match status" value="1"/>
</dbReference>
<protein>
    <submittedName>
        <fullName evidence="3">Cell adhesion molecule-like protein</fullName>
    </submittedName>
</protein>
<dbReference type="PANTHER" id="PTHR44170">
    <property type="entry name" value="PROTEIN SIDEKICK"/>
    <property type="match status" value="1"/>
</dbReference>
<dbReference type="AlphaFoldDB" id="A0A443Q826"/>
<comment type="caution">
    <text evidence="3">The sequence shown here is derived from an EMBL/GenBank/DDBJ whole genome shotgun (WGS) entry which is preliminary data.</text>
</comment>
<dbReference type="EMBL" id="NCKV01065132">
    <property type="protein sequence ID" value="RWR99185.1"/>
    <property type="molecule type" value="Genomic_DNA"/>
</dbReference>
<feature type="non-terminal residue" evidence="3">
    <location>
        <position position="1"/>
    </location>
</feature>
<dbReference type="PROSITE" id="PS50853">
    <property type="entry name" value="FN3"/>
    <property type="match status" value="1"/>
</dbReference>
<sequence>ELTTRVLVEEVPDAPNDVKVVERGSKSVTLKIEAPYSGNSELVKYIIQWKKQKDNWESNSFKHEFSVTSHQYAVDSLQPRQTYNIRVYAVNAIGESKPGATITVTTEEEGEYFCDDFS</sequence>
<dbReference type="InterPro" id="IPR003961">
    <property type="entry name" value="FN3_dom"/>
</dbReference>
<keyword evidence="4" id="KW-1185">Reference proteome</keyword>
<dbReference type="GO" id="GO:0016020">
    <property type="term" value="C:membrane"/>
    <property type="evidence" value="ECO:0007669"/>
    <property type="project" value="UniProtKB-SubCell"/>
</dbReference>
<gene>
    <name evidence="3" type="ORF">B4U80_09425</name>
</gene>
<evidence type="ECO:0000256" key="1">
    <source>
        <dbReference type="ARBA" id="ARBA00023157"/>
    </source>
</evidence>
<reference evidence="3 4" key="1">
    <citation type="journal article" date="2018" name="Gigascience">
        <title>Genomes of trombidid mites reveal novel predicted allergens and laterally-transferred genes associated with secondary metabolism.</title>
        <authorList>
            <person name="Dong X."/>
            <person name="Chaisiri K."/>
            <person name="Xia D."/>
            <person name="Armstrong S.D."/>
            <person name="Fang Y."/>
            <person name="Donnelly M.J."/>
            <person name="Kadowaki T."/>
            <person name="McGarry J.W."/>
            <person name="Darby A.C."/>
            <person name="Makepeace B.L."/>
        </authorList>
    </citation>
    <scope>NUCLEOTIDE SEQUENCE [LARGE SCALE GENOMIC DNA]</scope>
    <source>
        <strain evidence="3">UoL-UT</strain>
    </source>
</reference>
<dbReference type="PANTHER" id="PTHR44170:SF6">
    <property type="entry name" value="CONTACTIN"/>
    <property type="match status" value="1"/>
</dbReference>
<dbReference type="SUPFAM" id="SSF49265">
    <property type="entry name" value="Fibronectin type III"/>
    <property type="match status" value="1"/>
</dbReference>
<dbReference type="VEuPathDB" id="VectorBase:LDEU014614"/>
<evidence type="ECO:0000313" key="4">
    <source>
        <dbReference type="Proteomes" id="UP000288716"/>
    </source>
</evidence>
<dbReference type="InterPro" id="IPR013783">
    <property type="entry name" value="Ig-like_fold"/>
</dbReference>
<accession>A0A443Q826</accession>
<evidence type="ECO:0000259" key="2">
    <source>
        <dbReference type="PROSITE" id="PS50853"/>
    </source>
</evidence>
<proteinExistence type="predicted"/>
<dbReference type="InterPro" id="IPR036116">
    <property type="entry name" value="FN3_sf"/>
</dbReference>
<dbReference type="CDD" id="cd00063">
    <property type="entry name" value="FN3"/>
    <property type="match status" value="1"/>
</dbReference>
<feature type="non-terminal residue" evidence="3">
    <location>
        <position position="118"/>
    </location>
</feature>
<dbReference type="OrthoDB" id="6433470at2759"/>
<organism evidence="3 4">
    <name type="scientific">Leptotrombidium deliense</name>
    <dbReference type="NCBI Taxonomy" id="299467"/>
    <lineage>
        <taxon>Eukaryota</taxon>
        <taxon>Metazoa</taxon>
        <taxon>Ecdysozoa</taxon>
        <taxon>Arthropoda</taxon>
        <taxon>Chelicerata</taxon>
        <taxon>Arachnida</taxon>
        <taxon>Acari</taxon>
        <taxon>Acariformes</taxon>
        <taxon>Trombidiformes</taxon>
        <taxon>Prostigmata</taxon>
        <taxon>Anystina</taxon>
        <taxon>Parasitengona</taxon>
        <taxon>Trombiculoidea</taxon>
        <taxon>Trombiculidae</taxon>
        <taxon>Leptotrombidium</taxon>
    </lineage>
</organism>